<feature type="non-terminal residue" evidence="3">
    <location>
        <position position="292"/>
    </location>
</feature>
<dbReference type="Pfam" id="PF13408">
    <property type="entry name" value="Zn_ribbon_recom"/>
    <property type="match status" value="1"/>
</dbReference>
<dbReference type="GO" id="GO:0000150">
    <property type="term" value="F:DNA strand exchange activity"/>
    <property type="evidence" value="ECO:0007669"/>
    <property type="project" value="InterPro"/>
</dbReference>
<dbReference type="InterPro" id="IPR025827">
    <property type="entry name" value="Zn_ribbon_recom_dom"/>
</dbReference>
<dbReference type="EMBL" id="AMCI01003404">
    <property type="protein sequence ID" value="EJX00382.1"/>
    <property type="molecule type" value="Genomic_DNA"/>
</dbReference>
<evidence type="ECO:0000313" key="3">
    <source>
        <dbReference type="EMBL" id="EJX00382.1"/>
    </source>
</evidence>
<dbReference type="AlphaFoldDB" id="J9FZH3"/>
<evidence type="ECO:0000259" key="1">
    <source>
        <dbReference type="Pfam" id="PF07508"/>
    </source>
</evidence>
<dbReference type="GO" id="GO:0003677">
    <property type="term" value="F:DNA binding"/>
    <property type="evidence" value="ECO:0007669"/>
    <property type="project" value="InterPro"/>
</dbReference>
<dbReference type="Gene3D" id="3.90.1750.20">
    <property type="entry name" value="Putative Large Serine Recombinase, Chain B, Domain 2"/>
    <property type="match status" value="1"/>
</dbReference>
<reference evidence="3" key="1">
    <citation type="journal article" date="2012" name="PLoS ONE">
        <title>Gene sets for utilization of primary and secondary nutrition supplies in the distal gut of endangered iberian lynx.</title>
        <authorList>
            <person name="Alcaide M."/>
            <person name="Messina E."/>
            <person name="Richter M."/>
            <person name="Bargiela R."/>
            <person name="Peplies J."/>
            <person name="Huws S.A."/>
            <person name="Newbold C.J."/>
            <person name="Golyshin P.N."/>
            <person name="Simon M.A."/>
            <person name="Lopez G."/>
            <person name="Yakimov M.M."/>
            <person name="Ferrer M."/>
        </authorList>
    </citation>
    <scope>NUCLEOTIDE SEQUENCE</scope>
</reference>
<protein>
    <submittedName>
        <fullName evidence="3">Resolvase domain protein</fullName>
    </submittedName>
</protein>
<accession>J9FZH3</accession>
<proteinExistence type="predicted"/>
<gene>
    <name evidence="3" type="ORF">EVA_11512</name>
</gene>
<feature type="domain" description="Recombinase zinc beta ribbon" evidence="2">
    <location>
        <begin position="74"/>
        <end position="129"/>
    </location>
</feature>
<dbReference type="InterPro" id="IPR011109">
    <property type="entry name" value="DNA_bind_recombinase_dom"/>
</dbReference>
<sequence>MLSNEKYKGDALLQKEFTVDFLKKKMKKNKGELPQYYVEEDHEPIISPWLFDYVQKKLDARFEIGNTRYSGVTLLSSKLICGKCGSIYGPKPWHSTSYNNLVWQCRRRHVKENKCLAFNIYDKMLHFAVHDMAMHEVCRRNIEQTVADAVLPLMPDDRKRKALEWLRDFRLRDIWKLQSDETDIALVIDRIVVMEDGAAEVHLIDEKVQNYTFPEFHPAQYKAERQKEKDKKKKPARKPVPKVPTVMTLCENCGESIQQYAGRKPKRFCCNECRNQWWNQHLDQVKRKSYYE</sequence>
<name>J9FZH3_9ZZZZ</name>
<dbReference type="InterPro" id="IPR038109">
    <property type="entry name" value="DNA_bind_recomb_sf"/>
</dbReference>
<evidence type="ECO:0000259" key="2">
    <source>
        <dbReference type="Pfam" id="PF13408"/>
    </source>
</evidence>
<comment type="caution">
    <text evidence="3">The sequence shown here is derived from an EMBL/GenBank/DDBJ whole genome shotgun (WGS) entry which is preliminary data.</text>
</comment>
<feature type="domain" description="Recombinase" evidence="1">
    <location>
        <begin position="1"/>
        <end position="61"/>
    </location>
</feature>
<dbReference type="Pfam" id="PF07508">
    <property type="entry name" value="Recombinase"/>
    <property type="match status" value="1"/>
</dbReference>
<organism evidence="3">
    <name type="scientific">gut metagenome</name>
    <dbReference type="NCBI Taxonomy" id="749906"/>
    <lineage>
        <taxon>unclassified sequences</taxon>
        <taxon>metagenomes</taxon>
        <taxon>organismal metagenomes</taxon>
    </lineage>
</organism>